<dbReference type="InterPro" id="IPR009069">
    <property type="entry name" value="Cys_alpha_HP_mot_SF"/>
</dbReference>
<keyword evidence="1" id="KW-0175">Coiled coil</keyword>
<evidence type="ECO:0000313" key="4">
    <source>
        <dbReference type="RefSeq" id="XP_019054167.1"/>
    </source>
</evidence>
<dbReference type="Proteomes" id="UP000189703">
    <property type="component" value="Unplaced"/>
</dbReference>
<dbReference type="RefSeq" id="XP_019054167.1">
    <property type="nucleotide sequence ID" value="XM_019198622.1"/>
</dbReference>
<feature type="compositionally biased region" description="Basic residues" evidence="2">
    <location>
        <begin position="50"/>
        <end position="61"/>
    </location>
</feature>
<feature type="coiled-coil region" evidence="1">
    <location>
        <begin position="112"/>
        <end position="150"/>
    </location>
</feature>
<feature type="compositionally biased region" description="Basic and acidic residues" evidence="2">
    <location>
        <begin position="70"/>
        <end position="84"/>
    </location>
</feature>
<dbReference type="AlphaFoldDB" id="A0A1U8Q6F2"/>
<dbReference type="InParanoid" id="A0A1U8Q6F2"/>
<reference evidence="4" key="1">
    <citation type="submission" date="2025-08" db="UniProtKB">
        <authorList>
            <consortium name="RefSeq"/>
        </authorList>
    </citation>
    <scope>IDENTIFICATION</scope>
</reference>
<organism evidence="3 4">
    <name type="scientific">Nelumbo nucifera</name>
    <name type="common">Sacred lotus</name>
    <dbReference type="NCBI Taxonomy" id="4432"/>
    <lineage>
        <taxon>Eukaryota</taxon>
        <taxon>Viridiplantae</taxon>
        <taxon>Streptophyta</taxon>
        <taxon>Embryophyta</taxon>
        <taxon>Tracheophyta</taxon>
        <taxon>Spermatophyta</taxon>
        <taxon>Magnoliopsida</taxon>
        <taxon>Proteales</taxon>
        <taxon>Nelumbonaceae</taxon>
        <taxon>Nelumbo</taxon>
    </lineage>
</organism>
<name>A0A1U8Q6F2_NELNU</name>
<keyword evidence="3" id="KW-1185">Reference proteome</keyword>
<evidence type="ECO:0000256" key="1">
    <source>
        <dbReference type="SAM" id="Coils"/>
    </source>
</evidence>
<dbReference type="PROSITE" id="PS51808">
    <property type="entry name" value="CHCH"/>
    <property type="match status" value="1"/>
</dbReference>
<gene>
    <name evidence="4" type="primary">LOC104602262</name>
</gene>
<dbReference type="OMA" id="CARRVKQ"/>
<dbReference type="PANTHER" id="PTHR47587:SF2">
    <property type="entry name" value="OS05G0103500 PROTEIN"/>
    <property type="match status" value="1"/>
</dbReference>
<evidence type="ECO:0000256" key="2">
    <source>
        <dbReference type="SAM" id="MobiDB-lite"/>
    </source>
</evidence>
<evidence type="ECO:0000313" key="3">
    <source>
        <dbReference type="Proteomes" id="UP000189703"/>
    </source>
</evidence>
<proteinExistence type="predicted"/>
<dbReference type="GeneID" id="104602262"/>
<dbReference type="FunCoup" id="A0A1U8Q6F2">
    <property type="interactions" value="1174"/>
</dbReference>
<dbReference type="SUPFAM" id="SSF47072">
    <property type="entry name" value="Cysteine alpha-hairpin motif"/>
    <property type="match status" value="1"/>
</dbReference>
<accession>A0A1U8Q6F2</accession>
<dbReference type="OrthoDB" id="70030at2759"/>
<dbReference type="PANTHER" id="PTHR47587">
    <property type="entry name" value="OS05G0103500 PROTEIN"/>
    <property type="match status" value="1"/>
</dbReference>
<protein>
    <submittedName>
        <fullName evidence="4">Uncharacterized protein LOC104602262 isoform X1</fullName>
    </submittedName>
</protein>
<feature type="region of interest" description="Disordered" evidence="2">
    <location>
        <begin position="43"/>
        <end position="87"/>
    </location>
</feature>
<sequence length="206" mass="23145">MDQGFLFCADARILAEITTSLKFLSFMGESFTIQISSNLVSRLSEDGGKSKKKTKKPKPKTHAPQQSQNRAHEKQISDGFDKHKGTATPGWPLQPPIFLPVTPPPTVANAELDAIRSILQESQSVLERLQKQEENMVQEVTQRAKELRDKEFKLPYQKPMPCLAEKDACLECYKENTKDPLKCADVVKTFADCARRVRQQVSSPLG</sequence>